<dbReference type="GO" id="GO:0005634">
    <property type="term" value="C:nucleus"/>
    <property type="evidence" value="ECO:0007669"/>
    <property type="project" value="TreeGrafter"/>
</dbReference>
<organism evidence="3 4">
    <name type="scientific">Loxodonta africana</name>
    <name type="common">African elephant</name>
    <dbReference type="NCBI Taxonomy" id="9785"/>
    <lineage>
        <taxon>Eukaryota</taxon>
        <taxon>Metazoa</taxon>
        <taxon>Chordata</taxon>
        <taxon>Craniata</taxon>
        <taxon>Vertebrata</taxon>
        <taxon>Euteleostomi</taxon>
        <taxon>Mammalia</taxon>
        <taxon>Eutheria</taxon>
        <taxon>Afrotheria</taxon>
        <taxon>Proboscidea</taxon>
        <taxon>Elephantidae</taxon>
        <taxon>Loxodonta</taxon>
    </lineage>
</organism>
<feature type="compositionally biased region" description="Polar residues" evidence="1">
    <location>
        <begin position="80"/>
        <end position="91"/>
    </location>
</feature>
<dbReference type="GO" id="GO:0000122">
    <property type="term" value="P:negative regulation of transcription by RNA polymerase II"/>
    <property type="evidence" value="ECO:0007669"/>
    <property type="project" value="TreeGrafter"/>
</dbReference>
<feature type="compositionally biased region" description="Polar residues" evidence="1">
    <location>
        <begin position="56"/>
        <end position="65"/>
    </location>
</feature>
<dbReference type="AlphaFoldDB" id="G3U0U3"/>
<accession>G3U0U3</accession>
<dbReference type="OMA" id="EMLNIVI"/>
<dbReference type="FunFam" id="1.10.10.1200:FF:000007">
    <property type="entry name" value="Melanoma-associated antigen C2"/>
    <property type="match status" value="1"/>
</dbReference>
<keyword evidence="4" id="KW-1185">Reference proteome</keyword>
<proteinExistence type="predicted"/>
<evidence type="ECO:0000259" key="2">
    <source>
        <dbReference type="PROSITE" id="PS50838"/>
    </source>
</evidence>
<dbReference type="Pfam" id="PF01454">
    <property type="entry name" value="MAGE"/>
    <property type="match status" value="1"/>
</dbReference>
<dbReference type="HOGENOM" id="CLU_039582_1_0_1"/>
<sequence>MPHAPKYQRYAPGEDIQAQTEVQDLVDAQVPAAEEEEEQNLGTQDGVEVPAAVAPSTHQSPERSFSVSTSLSISDEDSSNPQEEASVGTESLPSNLLEEKIMDLVQLLLRKYQMRQPITKAEMLNIVIKTYKSQFSVIFQRACKCMAMVFGIDVKEVDPTIHSYAHVNSLDLTYVGMLSDDQSMPKNGLLILILGMIFLEGNCTSEEEMYMMEVYAGREHYIYEEPSQLTARDWVQENYLEYQQVPSSDPAHYEFLWGPRAHAETSKMKVLEFLAEV</sequence>
<dbReference type="InterPro" id="IPR041899">
    <property type="entry name" value="MAGE_WH2"/>
</dbReference>
<name>G3U0U3_LOXAF</name>
<dbReference type="FunFam" id="1.10.10.1210:FF:000001">
    <property type="entry name" value="melanoma-associated antigen D1"/>
    <property type="match status" value="1"/>
</dbReference>
<dbReference type="STRING" id="9785.ENSLAFP00000021451"/>
<dbReference type="Pfam" id="PF12440">
    <property type="entry name" value="MAGE_N"/>
    <property type="match status" value="1"/>
</dbReference>
<evidence type="ECO:0000313" key="4">
    <source>
        <dbReference type="Proteomes" id="UP000007646"/>
    </source>
</evidence>
<feature type="domain" description="MAGE" evidence="2">
    <location>
        <begin position="97"/>
        <end position="277"/>
    </location>
</feature>
<dbReference type="Ensembl" id="ENSLAFT00000028061.1">
    <property type="protein sequence ID" value="ENSLAFP00000021451.1"/>
    <property type="gene ID" value="ENSLAFG00000029309.1"/>
</dbReference>
<feature type="region of interest" description="Disordered" evidence="1">
    <location>
        <begin position="29"/>
        <end position="91"/>
    </location>
</feature>
<evidence type="ECO:0000313" key="3">
    <source>
        <dbReference type="Ensembl" id="ENSLAFP00000021451.1"/>
    </source>
</evidence>
<reference evidence="3 4" key="1">
    <citation type="submission" date="2009-06" db="EMBL/GenBank/DDBJ databases">
        <title>The Genome Sequence of Loxodonta africana (African elephant).</title>
        <authorList>
            <person name="Di Palma F."/>
            <person name="Heiman D."/>
            <person name="Young S."/>
            <person name="Johnson J."/>
            <person name="Lander E.S."/>
            <person name="Lindblad-Toh K."/>
        </authorList>
    </citation>
    <scope>NUCLEOTIDE SEQUENCE [LARGE SCALE GENOMIC DNA]</scope>
    <source>
        <strain evidence="3 4">Isolate ISIS603380</strain>
    </source>
</reference>
<dbReference type="InterPro" id="IPR041898">
    <property type="entry name" value="MAGE_WH1"/>
</dbReference>
<protein>
    <recommendedName>
        <fullName evidence="2">MAGE domain-containing protein</fullName>
    </recommendedName>
</protein>
<dbReference type="PROSITE" id="PS50838">
    <property type="entry name" value="MAGE"/>
    <property type="match status" value="1"/>
</dbReference>
<dbReference type="SMART" id="SM01373">
    <property type="entry name" value="MAGE"/>
    <property type="match status" value="1"/>
</dbReference>
<reference evidence="3" key="3">
    <citation type="submission" date="2025-09" db="UniProtKB">
        <authorList>
            <consortium name="Ensembl"/>
        </authorList>
    </citation>
    <scope>IDENTIFICATION</scope>
    <source>
        <strain evidence="3">Isolate ISIS603380</strain>
    </source>
</reference>
<dbReference type="Gene3D" id="1.10.10.1210">
    <property type="entry name" value="MAGE homology domain, winged helix WH2 motif"/>
    <property type="match status" value="1"/>
</dbReference>
<dbReference type="InterPro" id="IPR002190">
    <property type="entry name" value="MHD_dom"/>
</dbReference>
<reference evidence="3" key="2">
    <citation type="submission" date="2025-08" db="UniProtKB">
        <authorList>
            <consortium name="Ensembl"/>
        </authorList>
    </citation>
    <scope>IDENTIFICATION</scope>
    <source>
        <strain evidence="3">Isolate ISIS603380</strain>
    </source>
</reference>
<dbReference type="InParanoid" id="G3U0U3"/>
<dbReference type="GeneTree" id="ENSGT00940000164798"/>
<dbReference type="Gene3D" id="1.10.10.1200">
    <property type="entry name" value="MAGE homology domain, winged helix WH1 motif"/>
    <property type="match status" value="1"/>
</dbReference>
<dbReference type="eggNOG" id="KOG4562">
    <property type="taxonomic scope" value="Eukaryota"/>
</dbReference>
<dbReference type="InterPro" id="IPR037445">
    <property type="entry name" value="MAGE"/>
</dbReference>
<dbReference type="Proteomes" id="UP000007646">
    <property type="component" value="Unassembled WGS sequence"/>
</dbReference>
<evidence type="ECO:0000256" key="1">
    <source>
        <dbReference type="SAM" id="MobiDB-lite"/>
    </source>
</evidence>
<dbReference type="InterPro" id="IPR021072">
    <property type="entry name" value="MAGE_N"/>
</dbReference>
<dbReference type="SMART" id="SM01392">
    <property type="entry name" value="MAGE_N"/>
    <property type="match status" value="1"/>
</dbReference>
<dbReference type="PANTHER" id="PTHR11736:SF84">
    <property type="entry name" value="MELANOMA-ASSOCIATED ANTIGEN C2"/>
    <property type="match status" value="1"/>
</dbReference>
<dbReference type="PANTHER" id="PTHR11736">
    <property type="entry name" value="MELANOMA-ASSOCIATED ANTIGEN MAGE ANTIGEN"/>
    <property type="match status" value="1"/>
</dbReference>